<dbReference type="GO" id="GO:0033617">
    <property type="term" value="P:mitochondrial respiratory chain complex IV assembly"/>
    <property type="evidence" value="ECO:0007669"/>
    <property type="project" value="InterPro"/>
</dbReference>
<dbReference type="EMBL" id="MSZU01000111">
    <property type="protein sequence ID" value="OMP83609.1"/>
    <property type="molecule type" value="Genomic_DNA"/>
</dbReference>
<dbReference type="PANTHER" id="PTHR28523:SF1">
    <property type="entry name" value="CYTOCHROME C OXIDASE ASSEMBLY FACTOR 1"/>
    <property type="match status" value="1"/>
</dbReference>
<keyword evidence="1" id="KW-0812">Transmembrane</keyword>
<protein>
    <submittedName>
        <fullName evidence="2">Cytochrome oxidase assembly protein 1</fullName>
    </submittedName>
</protein>
<dbReference type="OrthoDB" id="2100652at2759"/>
<name>A0A1S8B7V5_9PEZI</name>
<dbReference type="GO" id="GO:0005743">
    <property type="term" value="C:mitochondrial inner membrane"/>
    <property type="evidence" value="ECO:0007669"/>
    <property type="project" value="TreeGrafter"/>
</dbReference>
<feature type="transmembrane region" description="Helical" evidence="1">
    <location>
        <begin position="115"/>
        <end position="135"/>
    </location>
</feature>
<gene>
    <name evidence="2" type="ORF">BK809_0004990</name>
</gene>
<reference evidence="2 3" key="1">
    <citation type="submission" date="2017-01" db="EMBL/GenBank/DDBJ databases">
        <title>Draft genome sequence of Diplodia seriata F98.1, a fungal species involved in grapevine trunk diseases.</title>
        <authorList>
            <person name="Robert-Siegwald G."/>
            <person name="Vallet J."/>
            <person name="Abou-Mansour E."/>
            <person name="Xu J."/>
            <person name="Rey P."/>
            <person name="Bertsch C."/>
            <person name="Rego C."/>
            <person name="Larignon P."/>
            <person name="Fontaine F."/>
            <person name="Lebrun M.-H."/>
        </authorList>
    </citation>
    <scope>NUCLEOTIDE SEQUENCE [LARGE SCALE GENOMIC DNA]</scope>
    <source>
        <strain evidence="2 3">F98.1</strain>
    </source>
</reference>
<sequence length="167" mass="18532">MTRRADRALPSVRNPSSLRWAISLPFFGAIIAGATLAIFNYQKQSSSVVESTLYALRTHPEAREHLGGEIQFASSMPWISGTIDQLHGRIDVSYGVKGRNGRGVMRFRSERRKRMGYVSFYFSIFFFFSSLHRLVLRDLGKRAGAGAGVGGFGGWRIEKAGELVAAE</sequence>
<keyword evidence="1" id="KW-0472">Membrane</keyword>
<dbReference type="AlphaFoldDB" id="A0A1S8B7V5"/>
<organism evidence="2 3">
    <name type="scientific">Diplodia seriata</name>
    <dbReference type="NCBI Taxonomy" id="420778"/>
    <lineage>
        <taxon>Eukaryota</taxon>
        <taxon>Fungi</taxon>
        <taxon>Dikarya</taxon>
        <taxon>Ascomycota</taxon>
        <taxon>Pezizomycotina</taxon>
        <taxon>Dothideomycetes</taxon>
        <taxon>Dothideomycetes incertae sedis</taxon>
        <taxon>Botryosphaeriales</taxon>
        <taxon>Botryosphaeriaceae</taxon>
        <taxon>Diplodia</taxon>
    </lineage>
</organism>
<evidence type="ECO:0000256" key="1">
    <source>
        <dbReference type="SAM" id="Phobius"/>
    </source>
</evidence>
<dbReference type="STRING" id="420778.A0A1S8B7V5"/>
<dbReference type="Proteomes" id="UP000190776">
    <property type="component" value="Unassembled WGS sequence"/>
</dbReference>
<evidence type="ECO:0000313" key="2">
    <source>
        <dbReference type="EMBL" id="OMP83609.1"/>
    </source>
</evidence>
<dbReference type="Pfam" id="PF08695">
    <property type="entry name" value="Coa1"/>
    <property type="match status" value="1"/>
</dbReference>
<dbReference type="InterPro" id="IPR042432">
    <property type="entry name" value="Coa1_fungi"/>
</dbReference>
<comment type="caution">
    <text evidence="2">The sequence shown here is derived from an EMBL/GenBank/DDBJ whole genome shotgun (WGS) entry which is preliminary data.</text>
</comment>
<keyword evidence="1" id="KW-1133">Transmembrane helix</keyword>
<evidence type="ECO:0000313" key="3">
    <source>
        <dbReference type="Proteomes" id="UP000190776"/>
    </source>
</evidence>
<dbReference type="InterPro" id="IPR014807">
    <property type="entry name" value="Coa1"/>
</dbReference>
<accession>A0A1S8B7V5</accession>
<proteinExistence type="predicted"/>
<dbReference type="PANTHER" id="PTHR28523">
    <property type="entry name" value="CYTOCHROME C OXIDASE ASSEMBLY FACTOR 1"/>
    <property type="match status" value="1"/>
</dbReference>
<feature type="transmembrane region" description="Helical" evidence="1">
    <location>
        <begin position="20"/>
        <end position="39"/>
    </location>
</feature>